<dbReference type="EMBL" id="JBBLXS010000151">
    <property type="protein sequence ID" value="MEK0185795.1"/>
    <property type="molecule type" value="Genomic_DNA"/>
</dbReference>
<dbReference type="Proteomes" id="UP001384579">
    <property type="component" value="Unassembled WGS sequence"/>
</dbReference>
<dbReference type="Pfam" id="PF01850">
    <property type="entry name" value="PIN"/>
    <property type="match status" value="1"/>
</dbReference>
<organism evidence="2 3">
    <name type="scientific">Microcoleus anatoxicus PTRS2</name>
    <dbReference type="NCBI Taxonomy" id="2705321"/>
    <lineage>
        <taxon>Bacteria</taxon>
        <taxon>Bacillati</taxon>
        <taxon>Cyanobacteriota</taxon>
        <taxon>Cyanophyceae</taxon>
        <taxon>Oscillatoriophycideae</taxon>
        <taxon>Oscillatoriales</taxon>
        <taxon>Microcoleaceae</taxon>
        <taxon>Microcoleus</taxon>
        <taxon>Microcoleus anatoxicus</taxon>
    </lineage>
</organism>
<reference evidence="2 3" key="1">
    <citation type="journal article" date="2020" name="Harmful Algae">
        <title>Molecular and morphological characterization of a novel dihydroanatoxin-a producing Microcoleus species (cyanobacteria) from the Russian River, California, USA.</title>
        <authorList>
            <person name="Conklin K.Y."/>
            <person name="Stancheva R."/>
            <person name="Otten T.G."/>
            <person name="Fadness R."/>
            <person name="Boyer G.L."/>
            <person name="Read B."/>
            <person name="Zhang X."/>
            <person name="Sheath R.G."/>
        </authorList>
    </citation>
    <scope>NUCLEOTIDE SEQUENCE [LARGE SCALE GENOMIC DNA]</scope>
    <source>
        <strain evidence="2 3">PTRS2</strain>
    </source>
</reference>
<keyword evidence="3" id="KW-1185">Reference proteome</keyword>
<evidence type="ECO:0000313" key="2">
    <source>
        <dbReference type="EMBL" id="MEK0185795.1"/>
    </source>
</evidence>
<dbReference type="RefSeq" id="WP_340520089.1">
    <property type="nucleotide sequence ID" value="NZ_JBBLXS010000151.1"/>
</dbReference>
<dbReference type="Gene3D" id="3.40.50.1010">
    <property type="entry name" value="5'-nuclease"/>
    <property type="match status" value="1"/>
</dbReference>
<evidence type="ECO:0000259" key="1">
    <source>
        <dbReference type="Pfam" id="PF01850"/>
    </source>
</evidence>
<accession>A0ABU8YN58</accession>
<proteinExistence type="predicted"/>
<comment type="caution">
    <text evidence="2">The sequence shown here is derived from an EMBL/GenBank/DDBJ whole genome shotgun (WGS) entry which is preliminary data.</text>
</comment>
<dbReference type="InterPro" id="IPR002716">
    <property type="entry name" value="PIN_dom"/>
</dbReference>
<protein>
    <submittedName>
        <fullName evidence="2">PIN domain-containing protein</fullName>
    </submittedName>
</protein>
<dbReference type="InterPro" id="IPR029060">
    <property type="entry name" value="PIN-like_dom_sf"/>
</dbReference>
<sequence length="137" mass="15290">MSGKLIYLDSGVLISEFRGEPSISIRAAQILDDDTRQFATSRLVQLETLPKALYNKQLEEAEFYEAFFSSVTVWATDLENILKNGDRIARTYGLAAMDALQIAAALSVNAEEFITTEKLTKPMHRVTEMVVISIAIE</sequence>
<feature type="domain" description="PIN" evidence="1">
    <location>
        <begin position="6"/>
        <end position="116"/>
    </location>
</feature>
<dbReference type="SUPFAM" id="SSF88723">
    <property type="entry name" value="PIN domain-like"/>
    <property type="match status" value="1"/>
</dbReference>
<gene>
    <name evidence="2" type="ORF">WMG39_13205</name>
</gene>
<evidence type="ECO:0000313" key="3">
    <source>
        <dbReference type="Proteomes" id="UP001384579"/>
    </source>
</evidence>
<name>A0ABU8YN58_9CYAN</name>